<evidence type="ECO:0000313" key="2">
    <source>
        <dbReference type="EMBL" id="GBP99992.1"/>
    </source>
</evidence>
<evidence type="ECO:0000313" key="3">
    <source>
        <dbReference type="Proteomes" id="UP000265354"/>
    </source>
</evidence>
<evidence type="ECO:0000256" key="1">
    <source>
        <dbReference type="SAM" id="MobiDB-lite"/>
    </source>
</evidence>
<sequence length="470" mass="49288">MAVTATAAALTLFVVGARSGPEHRTVFLVDASEVTSRITPSPETAAQETPSPGTASQGTDDDYDFSDITDAVAATALNTADDDALSLRRYGGTCDDTPGNTTQVIDDATQNGRTIADAARTLKPTGQPTLHSGILAAVDDLSQSDATHNRVIVITAHGTDACTEDHKSLERGVTRLLDESGLSLDFRYIGHRLTREDRDSLALTAVATDAPEPVQADTAEDLAAALQEFTLPDSYEALPAEIPRQTASVTACSPTGEIYRGPKVGPVPSALALPEGFTLPKGTALYGYGDGGFLVGPADARCTIEVPGAAAGTMVDISAADGSRTSVSFGGSAYRHPMSACNDFGGIAPELEEKMKGSHWEGHCKSDGTIRNIPTGTRGLYMGVRRWEPEAGVPETDRPAPSNSFTLSIADLGDWISTHDSSCEAGKDRIDLCVAAFTYHFLRLTEGRGTPGEESDRVGKEIAAILSEAS</sequence>
<proteinExistence type="predicted"/>
<dbReference type="EMBL" id="BGZL01000003">
    <property type="protein sequence ID" value="GBP99992.1"/>
    <property type="molecule type" value="Genomic_DNA"/>
</dbReference>
<name>A0A388STR2_9ACTN</name>
<comment type="caution">
    <text evidence="2">The sequence shown here is derived from an EMBL/GenBank/DDBJ whole genome shotgun (WGS) entry which is preliminary data.</text>
</comment>
<gene>
    <name evidence="2" type="ORF">SSP531S_13990</name>
</gene>
<reference evidence="2 3" key="1">
    <citation type="submission" date="2018-07" db="EMBL/GenBank/DDBJ databases">
        <title>Whole Genome Shotgun Sequence of Streptomyces spongiicola strain 531S.</title>
        <authorList>
            <person name="Dohra H."/>
            <person name="Kodani S."/>
        </authorList>
    </citation>
    <scope>NUCLEOTIDE SEQUENCE [LARGE SCALE GENOMIC DNA]</scope>
    <source>
        <strain evidence="2 3">531S</strain>
    </source>
</reference>
<feature type="compositionally biased region" description="Polar residues" evidence="1">
    <location>
        <begin position="34"/>
        <end position="58"/>
    </location>
</feature>
<accession>A0A388STR2</accession>
<dbReference type="Proteomes" id="UP000265354">
    <property type="component" value="Unassembled WGS sequence"/>
</dbReference>
<protein>
    <recommendedName>
        <fullName evidence="4">VWFA domain-containing protein</fullName>
    </recommendedName>
</protein>
<feature type="region of interest" description="Disordered" evidence="1">
    <location>
        <begin position="34"/>
        <end position="65"/>
    </location>
</feature>
<organism evidence="2 3">
    <name type="scientific">Streptomyces spongiicola</name>
    <dbReference type="NCBI Taxonomy" id="1690221"/>
    <lineage>
        <taxon>Bacteria</taxon>
        <taxon>Bacillati</taxon>
        <taxon>Actinomycetota</taxon>
        <taxon>Actinomycetes</taxon>
        <taxon>Kitasatosporales</taxon>
        <taxon>Streptomycetaceae</taxon>
        <taxon>Streptomyces</taxon>
    </lineage>
</organism>
<evidence type="ECO:0008006" key="4">
    <source>
        <dbReference type="Google" id="ProtNLM"/>
    </source>
</evidence>
<dbReference type="AlphaFoldDB" id="A0A388STR2"/>